<dbReference type="InterPro" id="IPR009003">
    <property type="entry name" value="Peptidase_S1_PA"/>
</dbReference>
<protein>
    <recommendedName>
        <fullName evidence="1">Peptidase S1 domain-containing protein</fullName>
    </recommendedName>
</protein>
<dbReference type="PRINTS" id="PR00722">
    <property type="entry name" value="CHYMOTRYPSIN"/>
</dbReference>
<dbReference type="InterPro" id="IPR043504">
    <property type="entry name" value="Peptidase_S1_PA_chymotrypsin"/>
</dbReference>
<dbReference type="PROSITE" id="PS50240">
    <property type="entry name" value="TRYPSIN_DOM"/>
    <property type="match status" value="1"/>
</dbReference>
<comment type="caution">
    <text evidence="2">The sequence shown here is derived from an EMBL/GenBank/DDBJ whole genome shotgun (WGS) entry which is preliminary data.</text>
</comment>
<dbReference type="Proteomes" id="UP000218172">
    <property type="component" value="Unassembled WGS sequence"/>
</dbReference>
<dbReference type="PANTHER" id="PTHR24260">
    <property type="match status" value="1"/>
</dbReference>
<dbReference type="InterPro" id="IPR001254">
    <property type="entry name" value="Trypsin_dom"/>
</dbReference>
<dbReference type="Gene3D" id="2.40.10.10">
    <property type="entry name" value="Trypsin-like serine proteases"/>
    <property type="match status" value="1"/>
</dbReference>
<accession>A0A2A4MRW5</accession>
<evidence type="ECO:0000313" key="3">
    <source>
        <dbReference type="Proteomes" id="UP000218172"/>
    </source>
</evidence>
<dbReference type="GO" id="GO:0006508">
    <property type="term" value="P:proteolysis"/>
    <property type="evidence" value="ECO:0007669"/>
    <property type="project" value="InterPro"/>
</dbReference>
<dbReference type="PROSITE" id="PS00134">
    <property type="entry name" value="TRYPSIN_HIS"/>
    <property type="match status" value="1"/>
</dbReference>
<dbReference type="SMART" id="SM00020">
    <property type="entry name" value="Tryp_SPc"/>
    <property type="match status" value="1"/>
</dbReference>
<dbReference type="AlphaFoldDB" id="A0A2A4MRW5"/>
<name>A0A2A4MRW5_9GAMM</name>
<dbReference type="Pfam" id="PF00089">
    <property type="entry name" value="Trypsin"/>
    <property type="match status" value="1"/>
</dbReference>
<dbReference type="PANTHER" id="PTHR24260:SF136">
    <property type="entry name" value="GH08193P-RELATED"/>
    <property type="match status" value="1"/>
</dbReference>
<feature type="domain" description="Peptidase S1" evidence="1">
    <location>
        <begin position="18"/>
        <end position="267"/>
    </location>
</feature>
<evidence type="ECO:0000259" key="1">
    <source>
        <dbReference type="PROSITE" id="PS50240"/>
    </source>
</evidence>
<dbReference type="InterPro" id="IPR001314">
    <property type="entry name" value="Peptidase_S1A"/>
</dbReference>
<reference evidence="3" key="1">
    <citation type="submission" date="2017-08" db="EMBL/GenBank/DDBJ databases">
        <title>A dynamic microbial community with high functional redundancy inhabits the cold, oxic subseafloor aquifer.</title>
        <authorList>
            <person name="Tully B.J."/>
            <person name="Wheat C.G."/>
            <person name="Glazer B.T."/>
            <person name="Huber J.A."/>
        </authorList>
    </citation>
    <scope>NUCLEOTIDE SEQUENCE [LARGE SCALE GENOMIC DNA]</scope>
</reference>
<dbReference type="SUPFAM" id="SSF50494">
    <property type="entry name" value="Trypsin-like serine proteases"/>
    <property type="match status" value="1"/>
</dbReference>
<evidence type="ECO:0000313" key="2">
    <source>
        <dbReference type="EMBL" id="PCH62612.1"/>
    </source>
</evidence>
<proteinExistence type="predicted"/>
<dbReference type="GO" id="GO:0004252">
    <property type="term" value="F:serine-type endopeptidase activity"/>
    <property type="evidence" value="ECO:0007669"/>
    <property type="project" value="InterPro"/>
</dbReference>
<dbReference type="EMBL" id="NVQR01000036">
    <property type="protein sequence ID" value="PCH62612.1"/>
    <property type="molecule type" value="Genomic_DNA"/>
</dbReference>
<dbReference type="InterPro" id="IPR018114">
    <property type="entry name" value="TRYPSIN_HIS"/>
</dbReference>
<sequence>MIKSKQLIIACSLLFGMLLGLNVQAIVIRHDKGFVKYQAEEANYPAVFFLERQRQRKVCVATLIHPQWAITAAHCVAETSLGETLASGRNFEVQVGGQPRHIDKIVIHPNYIPASAEEVDLALLHFETTSSQPLPLIINRRTDELNQVVTLLGWGFFGIGTTGRQYDDAQFRRAQNRITVAHRRLHIKFDNPTKAGDEALELEGVPGLGDSGGPALFETSGVTTVVGVAVGELKYKDYNDEFQGRYGAVIVYERLTRHWGWIQTVISSKQQES</sequence>
<organism evidence="2 3">
    <name type="scientific">SAR86 cluster bacterium</name>
    <dbReference type="NCBI Taxonomy" id="2030880"/>
    <lineage>
        <taxon>Bacteria</taxon>
        <taxon>Pseudomonadati</taxon>
        <taxon>Pseudomonadota</taxon>
        <taxon>Gammaproteobacteria</taxon>
        <taxon>SAR86 cluster</taxon>
    </lineage>
</organism>
<gene>
    <name evidence="2" type="ORF">COC19_02570</name>
</gene>
<dbReference type="InterPro" id="IPR051333">
    <property type="entry name" value="CLIP_Serine_Protease"/>
</dbReference>